<comment type="subcellular location">
    <subcellularLocation>
        <location evidence="1">Membrane</location>
        <topology evidence="1">Single-pass membrane protein</topology>
    </subcellularLocation>
</comment>
<protein>
    <submittedName>
        <fullName evidence="5">Putative leucine-rich repeat receptor-like protein kinase</fullName>
    </submittedName>
</protein>
<dbReference type="Pfam" id="PF12819">
    <property type="entry name" value="Malectin_like"/>
    <property type="match status" value="1"/>
</dbReference>
<feature type="signal peptide" evidence="3">
    <location>
        <begin position="1"/>
        <end position="26"/>
    </location>
</feature>
<dbReference type="EMBL" id="KV008273">
    <property type="protein sequence ID" value="KZV30469.1"/>
    <property type="molecule type" value="Genomic_DNA"/>
</dbReference>
<keyword evidence="2" id="KW-0812">Transmembrane</keyword>
<keyword evidence="5" id="KW-0418">Kinase</keyword>
<dbReference type="Gene3D" id="3.80.10.10">
    <property type="entry name" value="Ribonuclease Inhibitor"/>
    <property type="match status" value="1"/>
</dbReference>
<keyword evidence="5" id="KW-0808">Transferase</keyword>
<evidence type="ECO:0000256" key="2">
    <source>
        <dbReference type="SAM" id="Phobius"/>
    </source>
</evidence>
<feature type="chain" id="PRO_5016343910" evidence="3">
    <location>
        <begin position="27"/>
        <end position="639"/>
    </location>
</feature>
<evidence type="ECO:0000259" key="4">
    <source>
        <dbReference type="Pfam" id="PF12819"/>
    </source>
</evidence>
<dbReference type="SUPFAM" id="SSF52058">
    <property type="entry name" value="L domain-like"/>
    <property type="match status" value="1"/>
</dbReference>
<keyword evidence="3" id="KW-0732">Signal</keyword>
<keyword evidence="6" id="KW-1185">Reference proteome</keyword>
<dbReference type="Proteomes" id="UP000250235">
    <property type="component" value="Unassembled WGS sequence"/>
</dbReference>
<dbReference type="PANTHER" id="PTHR45631:SF191">
    <property type="entry name" value="DI-GLUCOSE BINDING PROTEIN WITH LEUCINE-RICH REPEAT DOMAIN-CONTAINING PROTEIN"/>
    <property type="match status" value="1"/>
</dbReference>
<organism evidence="5 6">
    <name type="scientific">Dorcoceras hygrometricum</name>
    <dbReference type="NCBI Taxonomy" id="472368"/>
    <lineage>
        <taxon>Eukaryota</taxon>
        <taxon>Viridiplantae</taxon>
        <taxon>Streptophyta</taxon>
        <taxon>Embryophyta</taxon>
        <taxon>Tracheophyta</taxon>
        <taxon>Spermatophyta</taxon>
        <taxon>Magnoliopsida</taxon>
        <taxon>eudicotyledons</taxon>
        <taxon>Gunneridae</taxon>
        <taxon>Pentapetalae</taxon>
        <taxon>asterids</taxon>
        <taxon>lamiids</taxon>
        <taxon>Lamiales</taxon>
        <taxon>Gesneriaceae</taxon>
        <taxon>Didymocarpoideae</taxon>
        <taxon>Trichosporeae</taxon>
        <taxon>Loxocarpinae</taxon>
        <taxon>Dorcoceras</taxon>
    </lineage>
</organism>
<keyword evidence="5" id="KW-0675">Receptor</keyword>
<name>A0A2Z7BEF5_9LAMI</name>
<dbReference type="GO" id="GO:0016301">
    <property type="term" value="F:kinase activity"/>
    <property type="evidence" value="ECO:0007669"/>
    <property type="project" value="UniProtKB-KW"/>
</dbReference>
<sequence length="639" mass="70819">MSILRHRQLLLLLLLIISSSLSLSAASPFNYSLHIDCGGLVNTTDDFSSDWVSDRFYSSGATSVVSEPLLFFHQQEKTLRYFPFSSGKKNCYSIPIAAGFNRYFLRTFTVYDNYDGKSHSPSFEVSVEGTVVFSWRSPWPELVSRSGAYSDLFFYHEKPIFDLCFYSIATDSPVVGSIELTQIDTNAYPFNNSRNSSDYILINYGRLSSVPDQWGPGFSNDSDIFGRTWQSDAKFRVHSVPIANEATIQPISTFQNIAGVEKSPNYFPEKLYKTAVTASGNEGGVLEYELQVDAKLDYLLWFHFAEIDVNVINVGQRVFDVIVNGENVNRVDLYKEVGGFAAYDWSYVVKNLSSTTLSVRLESVVGAPIICGLENYAIVPVDIRTVPDQAVAMRALKESLRIPDRMGWNGDPCAPTTWDAWEGVTCHPTKDNTALVISQIELGSQGLKGNISDQISVLTNLVSLNLSSNFLEGSIPSGLGQKSLVKLDLSNNKFVGYIPDSLTSASLQIVLLNDNQLEGQVPEELYSVGVHGGTIDLHGNKGLCGVPSLPNCSLIWGKHGLSTGAKVAIALLCLVIFAGLLFGLYIYIRRRQNDYDFGLPHELLSLAAKRNRYQRQKSLMTLEMESQHAKGFIPSYNVN</sequence>
<gene>
    <name evidence="5" type="ORF">F511_23476</name>
</gene>
<accession>A0A2Z7BEF5</accession>
<dbReference type="Pfam" id="PF00560">
    <property type="entry name" value="LRR_1"/>
    <property type="match status" value="2"/>
</dbReference>
<keyword evidence="2" id="KW-0472">Membrane</keyword>
<keyword evidence="2" id="KW-1133">Transmembrane helix</keyword>
<dbReference type="InterPro" id="IPR024788">
    <property type="entry name" value="Malectin-like_Carb-bd_dom"/>
</dbReference>
<evidence type="ECO:0000313" key="6">
    <source>
        <dbReference type="Proteomes" id="UP000250235"/>
    </source>
</evidence>
<dbReference type="FunFam" id="3.80.10.10:FF:000135">
    <property type="entry name" value="Putative LRR receptor-like serine/threonine-protein kinase"/>
    <property type="match status" value="1"/>
</dbReference>
<dbReference type="OrthoDB" id="2018673at2759"/>
<feature type="transmembrane region" description="Helical" evidence="2">
    <location>
        <begin position="567"/>
        <end position="588"/>
    </location>
</feature>
<proteinExistence type="predicted"/>
<dbReference type="GO" id="GO:0016020">
    <property type="term" value="C:membrane"/>
    <property type="evidence" value="ECO:0007669"/>
    <property type="project" value="UniProtKB-SubCell"/>
</dbReference>
<dbReference type="InterPro" id="IPR001611">
    <property type="entry name" value="Leu-rich_rpt"/>
</dbReference>
<dbReference type="PANTHER" id="PTHR45631">
    <property type="entry name" value="OS07G0107800 PROTEIN-RELATED"/>
    <property type="match status" value="1"/>
</dbReference>
<dbReference type="AlphaFoldDB" id="A0A2Z7BEF5"/>
<evidence type="ECO:0000256" key="1">
    <source>
        <dbReference type="ARBA" id="ARBA00004167"/>
    </source>
</evidence>
<dbReference type="InterPro" id="IPR032675">
    <property type="entry name" value="LRR_dom_sf"/>
</dbReference>
<dbReference type="Gene3D" id="2.60.120.430">
    <property type="entry name" value="Galactose-binding lectin"/>
    <property type="match status" value="1"/>
</dbReference>
<reference evidence="5 6" key="1">
    <citation type="journal article" date="2015" name="Proc. Natl. Acad. Sci. U.S.A.">
        <title>The resurrection genome of Boea hygrometrica: A blueprint for survival of dehydration.</title>
        <authorList>
            <person name="Xiao L."/>
            <person name="Yang G."/>
            <person name="Zhang L."/>
            <person name="Yang X."/>
            <person name="Zhao S."/>
            <person name="Ji Z."/>
            <person name="Zhou Q."/>
            <person name="Hu M."/>
            <person name="Wang Y."/>
            <person name="Chen M."/>
            <person name="Xu Y."/>
            <person name="Jin H."/>
            <person name="Xiao X."/>
            <person name="Hu G."/>
            <person name="Bao F."/>
            <person name="Hu Y."/>
            <person name="Wan P."/>
            <person name="Li L."/>
            <person name="Deng X."/>
            <person name="Kuang T."/>
            <person name="Xiang C."/>
            <person name="Zhu J.K."/>
            <person name="Oliver M.J."/>
            <person name="He Y."/>
        </authorList>
    </citation>
    <scope>NUCLEOTIDE SEQUENCE [LARGE SCALE GENOMIC DNA]</scope>
    <source>
        <strain evidence="6">cv. XS01</strain>
    </source>
</reference>
<evidence type="ECO:0000313" key="5">
    <source>
        <dbReference type="EMBL" id="KZV30469.1"/>
    </source>
</evidence>
<feature type="domain" description="Malectin-like" evidence="4">
    <location>
        <begin position="35"/>
        <end position="377"/>
    </location>
</feature>
<evidence type="ECO:0000256" key="3">
    <source>
        <dbReference type="SAM" id="SignalP"/>
    </source>
</evidence>